<keyword evidence="15 18" id="KW-0472">Membrane</keyword>
<dbReference type="AlphaFoldDB" id="A0A8J3G003"/>
<evidence type="ECO:0000256" key="16">
    <source>
        <dbReference type="PIRSR" id="PIRSR000169-1"/>
    </source>
</evidence>
<dbReference type="NCBIfam" id="TIGR02968">
    <property type="entry name" value="succ_dehyd_anc"/>
    <property type="match status" value="1"/>
</dbReference>
<dbReference type="GO" id="GO:0009055">
    <property type="term" value="F:electron transfer activity"/>
    <property type="evidence" value="ECO:0007669"/>
    <property type="project" value="TreeGrafter"/>
</dbReference>
<feature type="transmembrane region" description="Helical" evidence="18">
    <location>
        <begin position="56"/>
        <end position="78"/>
    </location>
</feature>
<protein>
    <recommendedName>
        <fullName evidence="4">Succinate dehydrogenase hydrophobic membrane anchor subunit</fullName>
    </recommendedName>
</protein>
<dbReference type="InterPro" id="IPR034804">
    <property type="entry name" value="SQR/QFR_C/D"/>
</dbReference>
<dbReference type="GO" id="GO:0020037">
    <property type="term" value="F:heme binding"/>
    <property type="evidence" value="ECO:0007669"/>
    <property type="project" value="InterPro"/>
</dbReference>
<reference evidence="19" key="1">
    <citation type="journal article" date="2014" name="Int. J. Syst. Evol. Microbiol.">
        <title>Complete genome sequence of Corynebacterium casei LMG S-19264T (=DSM 44701T), isolated from a smear-ripened cheese.</title>
        <authorList>
            <consortium name="US DOE Joint Genome Institute (JGI-PGF)"/>
            <person name="Walter F."/>
            <person name="Albersmeier A."/>
            <person name="Kalinowski J."/>
            <person name="Ruckert C."/>
        </authorList>
    </citation>
    <scope>NUCLEOTIDE SEQUENCE</scope>
    <source>
        <strain evidence="19">KCTC 32501</strain>
    </source>
</reference>
<comment type="subcellular location">
    <subcellularLocation>
        <location evidence="2">Cell inner membrane</location>
        <topology evidence="2">Multi-pass membrane protein</topology>
    </subcellularLocation>
</comment>
<keyword evidence="5" id="KW-0813">Transport</keyword>
<evidence type="ECO:0000256" key="3">
    <source>
        <dbReference type="ARBA" id="ARBA00005163"/>
    </source>
</evidence>
<dbReference type="PANTHER" id="PTHR38689:SF1">
    <property type="entry name" value="SUCCINATE DEHYDROGENASE HYDROPHOBIC MEMBRANE ANCHOR SUBUNIT"/>
    <property type="match status" value="1"/>
</dbReference>
<dbReference type="CDD" id="cd03494">
    <property type="entry name" value="SQR_TypeC_SdhD"/>
    <property type="match status" value="1"/>
</dbReference>
<dbReference type="EMBL" id="BMZG01000002">
    <property type="protein sequence ID" value="GHA67555.1"/>
    <property type="molecule type" value="Genomic_DNA"/>
</dbReference>
<feature type="transmembrane region" description="Helical" evidence="18">
    <location>
        <begin position="23"/>
        <end position="44"/>
    </location>
</feature>
<feature type="binding site" evidence="16">
    <location>
        <position position="88"/>
    </location>
    <ligand>
        <name>a ubiquinone</name>
        <dbReference type="ChEBI" id="CHEBI:16389"/>
    </ligand>
</feature>
<dbReference type="Gene3D" id="1.20.1300.10">
    <property type="entry name" value="Fumarate reductase/succinate dehydrogenase, transmembrane subunit"/>
    <property type="match status" value="1"/>
</dbReference>
<evidence type="ECO:0000313" key="19">
    <source>
        <dbReference type="EMBL" id="GHA67555.1"/>
    </source>
</evidence>
<dbReference type="Pfam" id="PF01127">
    <property type="entry name" value="Sdh_cyt"/>
    <property type="match status" value="1"/>
</dbReference>
<comment type="function">
    <text evidence="1">Membrane-anchoring subunit of succinate dehydrogenase (SDH).</text>
</comment>
<dbReference type="Proteomes" id="UP000614287">
    <property type="component" value="Unassembled WGS sequence"/>
</dbReference>
<evidence type="ECO:0000256" key="2">
    <source>
        <dbReference type="ARBA" id="ARBA00004429"/>
    </source>
</evidence>
<evidence type="ECO:0000256" key="8">
    <source>
        <dbReference type="ARBA" id="ARBA00022532"/>
    </source>
</evidence>
<evidence type="ECO:0000256" key="1">
    <source>
        <dbReference type="ARBA" id="ARBA00004050"/>
    </source>
</evidence>
<evidence type="ECO:0000256" key="11">
    <source>
        <dbReference type="ARBA" id="ARBA00022723"/>
    </source>
</evidence>
<keyword evidence="13 18" id="KW-1133">Transmembrane helix</keyword>
<comment type="pathway">
    <text evidence="3">Carbohydrate metabolism; tricarboxylic acid cycle.</text>
</comment>
<keyword evidence="12" id="KW-0249">Electron transport</keyword>
<evidence type="ECO:0000256" key="17">
    <source>
        <dbReference type="PIRSR" id="PIRSR000169-2"/>
    </source>
</evidence>
<dbReference type="GO" id="GO:0046872">
    <property type="term" value="F:metal ion binding"/>
    <property type="evidence" value="ECO:0007669"/>
    <property type="project" value="UniProtKB-KW"/>
</dbReference>
<dbReference type="GO" id="GO:0006099">
    <property type="term" value="P:tricarboxylic acid cycle"/>
    <property type="evidence" value="ECO:0007669"/>
    <property type="project" value="UniProtKB-UniPathway"/>
</dbReference>
<keyword evidence="6" id="KW-1003">Cell membrane</keyword>
<evidence type="ECO:0000256" key="12">
    <source>
        <dbReference type="ARBA" id="ARBA00022982"/>
    </source>
</evidence>
<evidence type="ECO:0000256" key="10">
    <source>
        <dbReference type="ARBA" id="ARBA00022692"/>
    </source>
</evidence>
<organism evidence="19 20">
    <name type="scientific">Formosimonas limnophila</name>
    <dbReference type="NCBI Taxonomy" id="1384487"/>
    <lineage>
        <taxon>Bacteria</taxon>
        <taxon>Pseudomonadati</taxon>
        <taxon>Pseudomonadota</taxon>
        <taxon>Betaproteobacteria</taxon>
        <taxon>Burkholderiales</taxon>
        <taxon>Burkholderiaceae</taxon>
        <taxon>Formosimonas</taxon>
    </lineage>
</organism>
<dbReference type="GO" id="GO:0017004">
    <property type="term" value="P:cytochrome complex assembly"/>
    <property type="evidence" value="ECO:0007669"/>
    <property type="project" value="TreeGrafter"/>
</dbReference>
<dbReference type="PANTHER" id="PTHR38689">
    <property type="entry name" value="SUCCINATE DEHYDROGENASE HYDROPHOBIC MEMBRANE ANCHOR SUBUNIT"/>
    <property type="match status" value="1"/>
</dbReference>
<comment type="caution">
    <text evidence="19">The sequence shown here is derived from an EMBL/GenBank/DDBJ whole genome shotgun (WGS) entry which is preliminary data.</text>
</comment>
<dbReference type="InterPro" id="IPR014312">
    <property type="entry name" value="Succ_DH_anchor"/>
</dbReference>
<dbReference type="RefSeq" id="WP_189491246.1">
    <property type="nucleotide sequence ID" value="NZ_BMZG01000002.1"/>
</dbReference>
<comment type="cofactor">
    <cofactor evidence="17">
        <name>heme</name>
        <dbReference type="ChEBI" id="CHEBI:30413"/>
    </cofactor>
    <text evidence="17">The heme is bound between the two transmembrane subunits.</text>
</comment>
<dbReference type="InterPro" id="IPR000701">
    <property type="entry name" value="SuccDH_FuR_B_TM-su"/>
</dbReference>
<sequence length="120" mass="13598">MNQVKVGTARVTTGAHYGWKDWLAQRITGAIVLVFVVAVLARFLTSDNSYEVWHSFMSCVPMKLLTFFTILAACYHAWIGVRDIWMDYVKNAGVRLALHIFTILWLLGCAAYGVSALWRI</sequence>
<dbReference type="UniPathway" id="UPA00223"/>
<keyword evidence="7" id="KW-0997">Cell inner membrane</keyword>
<feature type="transmembrane region" description="Helical" evidence="18">
    <location>
        <begin position="98"/>
        <end position="118"/>
    </location>
</feature>
<evidence type="ECO:0000256" key="7">
    <source>
        <dbReference type="ARBA" id="ARBA00022519"/>
    </source>
</evidence>
<evidence type="ECO:0000256" key="4">
    <source>
        <dbReference type="ARBA" id="ARBA00019425"/>
    </source>
</evidence>
<evidence type="ECO:0000256" key="9">
    <source>
        <dbReference type="ARBA" id="ARBA00022617"/>
    </source>
</evidence>
<evidence type="ECO:0000256" key="14">
    <source>
        <dbReference type="ARBA" id="ARBA00023004"/>
    </source>
</evidence>
<keyword evidence="8" id="KW-0816">Tricarboxylic acid cycle</keyword>
<dbReference type="SUPFAM" id="SSF81343">
    <property type="entry name" value="Fumarate reductase respiratory complex transmembrane subunits"/>
    <property type="match status" value="1"/>
</dbReference>
<proteinExistence type="predicted"/>
<accession>A0A8J3G003</accession>
<evidence type="ECO:0000256" key="18">
    <source>
        <dbReference type="SAM" id="Phobius"/>
    </source>
</evidence>
<evidence type="ECO:0000256" key="6">
    <source>
        <dbReference type="ARBA" id="ARBA00022475"/>
    </source>
</evidence>
<dbReference type="GO" id="GO:0005886">
    <property type="term" value="C:plasma membrane"/>
    <property type="evidence" value="ECO:0007669"/>
    <property type="project" value="UniProtKB-SubCell"/>
</dbReference>
<evidence type="ECO:0000256" key="15">
    <source>
        <dbReference type="ARBA" id="ARBA00023136"/>
    </source>
</evidence>
<keyword evidence="14 17" id="KW-0408">Iron</keyword>
<keyword evidence="10 18" id="KW-0812">Transmembrane</keyword>
<evidence type="ECO:0000256" key="13">
    <source>
        <dbReference type="ARBA" id="ARBA00022989"/>
    </source>
</evidence>
<gene>
    <name evidence="19" type="primary">sdhD</name>
    <name evidence="19" type="ORF">GCM10009007_05260</name>
</gene>
<evidence type="ECO:0000256" key="5">
    <source>
        <dbReference type="ARBA" id="ARBA00022448"/>
    </source>
</evidence>
<keyword evidence="11 17" id="KW-0479">Metal-binding</keyword>
<reference evidence="19" key="2">
    <citation type="submission" date="2020-09" db="EMBL/GenBank/DDBJ databases">
        <authorList>
            <person name="Sun Q."/>
            <person name="Kim S."/>
        </authorList>
    </citation>
    <scope>NUCLEOTIDE SEQUENCE</scope>
    <source>
        <strain evidence="19">KCTC 32501</strain>
    </source>
</reference>
<name>A0A8J3G003_9BURK</name>
<keyword evidence="9 17" id="KW-0349">Heme</keyword>
<keyword evidence="20" id="KW-1185">Reference proteome</keyword>
<evidence type="ECO:0000313" key="20">
    <source>
        <dbReference type="Proteomes" id="UP000614287"/>
    </source>
</evidence>
<feature type="binding site" description="axial binding residue" evidence="17">
    <location>
        <position position="76"/>
    </location>
    <ligand>
        <name>heme</name>
        <dbReference type="ChEBI" id="CHEBI:30413"/>
        <note>ligand shared with second transmembrane subunit</note>
    </ligand>
    <ligandPart>
        <name>Fe</name>
        <dbReference type="ChEBI" id="CHEBI:18248"/>
    </ligandPart>
</feature>
<dbReference type="PIRSF" id="PIRSF000169">
    <property type="entry name" value="SDH_D"/>
    <property type="match status" value="1"/>
</dbReference>